<name>A0A8E2JHX4_9PEZI</name>
<feature type="transmembrane region" description="Helical" evidence="1">
    <location>
        <begin position="76"/>
        <end position="96"/>
    </location>
</feature>
<feature type="transmembrane region" description="Helical" evidence="1">
    <location>
        <begin position="363"/>
        <end position="382"/>
    </location>
</feature>
<gene>
    <name evidence="3" type="ORF">K432DRAFT_215740</name>
</gene>
<dbReference type="EMBL" id="KV744883">
    <property type="protein sequence ID" value="OCK82609.1"/>
    <property type="molecule type" value="Genomic_DNA"/>
</dbReference>
<protein>
    <submittedName>
        <fullName evidence="3">Uncharacterized protein</fullName>
    </submittedName>
</protein>
<feature type="chain" id="PRO_5034903661" evidence="2">
    <location>
        <begin position="22"/>
        <end position="408"/>
    </location>
</feature>
<feature type="transmembrane region" description="Helical" evidence="1">
    <location>
        <begin position="223"/>
        <end position="251"/>
    </location>
</feature>
<evidence type="ECO:0000313" key="3">
    <source>
        <dbReference type="EMBL" id="OCK82609.1"/>
    </source>
</evidence>
<evidence type="ECO:0000313" key="4">
    <source>
        <dbReference type="Proteomes" id="UP000250266"/>
    </source>
</evidence>
<accession>A0A8E2JHX4</accession>
<keyword evidence="1" id="KW-0812">Transmembrane</keyword>
<evidence type="ECO:0000256" key="2">
    <source>
        <dbReference type="SAM" id="SignalP"/>
    </source>
</evidence>
<feature type="transmembrane region" description="Helical" evidence="1">
    <location>
        <begin position="146"/>
        <end position="167"/>
    </location>
</feature>
<keyword evidence="2" id="KW-0732">Signal</keyword>
<feature type="transmembrane region" description="Helical" evidence="1">
    <location>
        <begin position="272"/>
        <end position="293"/>
    </location>
</feature>
<dbReference type="OrthoDB" id="3550824at2759"/>
<reference evidence="3 4" key="1">
    <citation type="journal article" date="2016" name="Nat. Commun.">
        <title>Ectomycorrhizal ecology is imprinted in the genome of the dominant symbiotic fungus Cenococcum geophilum.</title>
        <authorList>
            <consortium name="DOE Joint Genome Institute"/>
            <person name="Peter M."/>
            <person name="Kohler A."/>
            <person name="Ohm R.A."/>
            <person name="Kuo A."/>
            <person name="Krutzmann J."/>
            <person name="Morin E."/>
            <person name="Arend M."/>
            <person name="Barry K.W."/>
            <person name="Binder M."/>
            <person name="Choi C."/>
            <person name="Clum A."/>
            <person name="Copeland A."/>
            <person name="Grisel N."/>
            <person name="Haridas S."/>
            <person name="Kipfer T."/>
            <person name="LaButti K."/>
            <person name="Lindquist E."/>
            <person name="Lipzen A."/>
            <person name="Maire R."/>
            <person name="Meier B."/>
            <person name="Mihaltcheva S."/>
            <person name="Molinier V."/>
            <person name="Murat C."/>
            <person name="Poggeler S."/>
            <person name="Quandt C.A."/>
            <person name="Sperisen C."/>
            <person name="Tritt A."/>
            <person name="Tisserant E."/>
            <person name="Crous P.W."/>
            <person name="Henrissat B."/>
            <person name="Nehls U."/>
            <person name="Egli S."/>
            <person name="Spatafora J.W."/>
            <person name="Grigoriev I.V."/>
            <person name="Martin F.M."/>
        </authorList>
    </citation>
    <scope>NUCLEOTIDE SEQUENCE [LARGE SCALE GENOMIC DNA]</scope>
    <source>
        <strain evidence="3 4">CBS 459.81</strain>
    </source>
</reference>
<feature type="transmembrane region" description="Helical" evidence="1">
    <location>
        <begin position="174"/>
        <end position="198"/>
    </location>
</feature>
<feature type="signal peptide" evidence="2">
    <location>
        <begin position="1"/>
        <end position="21"/>
    </location>
</feature>
<keyword evidence="4" id="KW-1185">Reference proteome</keyword>
<keyword evidence="1" id="KW-0472">Membrane</keyword>
<evidence type="ECO:0000256" key="1">
    <source>
        <dbReference type="SAM" id="Phobius"/>
    </source>
</evidence>
<feature type="transmembrane region" description="Helical" evidence="1">
    <location>
        <begin position="299"/>
        <end position="326"/>
    </location>
</feature>
<proteinExistence type="predicted"/>
<keyword evidence="1" id="KW-1133">Transmembrane helix</keyword>
<sequence>MVPKYFLTLLLLGVLILRGSCLYLPTSASLSTHSISSASTAIGTSTTTTTPSTTPLFLSISSTPPDLLGMSQVNGIYGPGSWAGWYITIVASWFRLSVDPKGKLDPNTWTYLLGINWAAFDLLRHVHKFRQGGQDVNKELGTIGAAFTVLWWGSLHAFAQLWLAAYLESVQRGITLCFGLLMPVITLSVEIFSLGSLFADETSSISVPALYYRGMSVTDQYTIVFAACLTGGWISSIAVLFLLTIIIGVIARYSKALTEILEFLGDAVQPVVTWYGAISFLSLIIIGNISPLIHLVPRWLIIVLALPLLVLVYLFYPLWAIFMLVIHSTVYGWNILRYHGSIVSQSCFFMPCSPQSIFEWDQAFALFLGIFLFVGMEALPHIRKKWKEEKLFEQYVAEPQKSLPWELR</sequence>
<organism evidence="3 4">
    <name type="scientific">Lepidopterella palustris CBS 459.81</name>
    <dbReference type="NCBI Taxonomy" id="1314670"/>
    <lineage>
        <taxon>Eukaryota</taxon>
        <taxon>Fungi</taxon>
        <taxon>Dikarya</taxon>
        <taxon>Ascomycota</taxon>
        <taxon>Pezizomycotina</taxon>
        <taxon>Dothideomycetes</taxon>
        <taxon>Pleosporomycetidae</taxon>
        <taxon>Mytilinidiales</taxon>
        <taxon>Argynnaceae</taxon>
        <taxon>Lepidopterella</taxon>
    </lineage>
</organism>
<dbReference type="Proteomes" id="UP000250266">
    <property type="component" value="Unassembled WGS sequence"/>
</dbReference>
<dbReference type="AlphaFoldDB" id="A0A8E2JHX4"/>